<sequence>MAYLENVAVAVYPVVRRMLEAVEARRAVTVIPLWTALPIERAEGAVALAPDVLRRHVARRRRAGDVSAAGPQGRSRQPGHHALSVPQLELAAGDLVVTDQTVAEGVRYSPRRRARVVGAVSDGLARTPG</sequence>
<reference evidence="2 3" key="1">
    <citation type="submission" date="2019-06" db="EMBL/GenBank/DDBJ databases">
        <title>Sequencing the genomes of 1000 actinobacteria strains.</title>
        <authorList>
            <person name="Klenk H.-P."/>
        </authorList>
    </citation>
    <scope>NUCLEOTIDE SEQUENCE [LARGE SCALE GENOMIC DNA]</scope>
    <source>
        <strain evidence="2 3">DSM 17305</strain>
    </source>
</reference>
<comment type="caution">
    <text evidence="2">The sequence shown here is derived from an EMBL/GenBank/DDBJ whole genome shotgun (WGS) entry which is preliminary data.</text>
</comment>
<dbReference type="RefSeq" id="WP_141859450.1">
    <property type="nucleotide sequence ID" value="NZ_BAAAKA010000007.1"/>
</dbReference>
<dbReference type="EMBL" id="VFMM01000002">
    <property type="protein sequence ID" value="TQJ12576.1"/>
    <property type="molecule type" value="Genomic_DNA"/>
</dbReference>
<organism evidence="2 3">
    <name type="scientific">Kribbella jejuensis</name>
    <dbReference type="NCBI Taxonomy" id="236068"/>
    <lineage>
        <taxon>Bacteria</taxon>
        <taxon>Bacillati</taxon>
        <taxon>Actinomycetota</taxon>
        <taxon>Actinomycetes</taxon>
        <taxon>Propionibacteriales</taxon>
        <taxon>Kribbellaceae</taxon>
        <taxon>Kribbella</taxon>
    </lineage>
</organism>
<name>A0A542EBD5_9ACTN</name>
<evidence type="ECO:0000256" key="1">
    <source>
        <dbReference type="SAM" id="MobiDB-lite"/>
    </source>
</evidence>
<evidence type="ECO:0000313" key="2">
    <source>
        <dbReference type="EMBL" id="TQJ12576.1"/>
    </source>
</evidence>
<feature type="region of interest" description="Disordered" evidence="1">
    <location>
        <begin position="60"/>
        <end position="83"/>
    </location>
</feature>
<keyword evidence="3" id="KW-1185">Reference proteome</keyword>
<dbReference type="AlphaFoldDB" id="A0A542EBD5"/>
<protein>
    <submittedName>
        <fullName evidence="2">Uncharacterized protein</fullName>
    </submittedName>
</protein>
<accession>A0A542EBD5</accession>
<evidence type="ECO:0000313" key="3">
    <source>
        <dbReference type="Proteomes" id="UP000316298"/>
    </source>
</evidence>
<gene>
    <name evidence="2" type="ORF">FB475_5524</name>
</gene>
<dbReference type="Proteomes" id="UP000316298">
    <property type="component" value="Unassembled WGS sequence"/>
</dbReference>
<proteinExistence type="predicted"/>